<dbReference type="AlphaFoldDB" id="M0ZQD2"/>
<keyword evidence="3" id="KW-1185">Reference proteome</keyword>
<dbReference type="GO" id="GO:0003676">
    <property type="term" value="F:nucleic acid binding"/>
    <property type="evidence" value="ECO:0007669"/>
    <property type="project" value="InterPro"/>
</dbReference>
<dbReference type="InterPro" id="IPR000467">
    <property type="entry name" value="G_patch_dom"/>
</dbReference>
<name>M0ZQD2_SOLTU</name>
<dbReference type="Gramene" id="PGSC0003DMT400005746">
    <property type="protein sequence ID" value="PGSC0003DMT400005746"/>
    <property type="gene ID" value="PGSC0003DMG400002247"/>
</dbReference>
<evidence type="ECO:0000259" key="1">
    <source>
        <dbReference type="PROSITE" id="PS50174"/>
    </source>
</evidence>
<dbReference type="PROSITE" id="PS50174">
    <property type="entry name" value="G_PATCH"/>
    <property type="match status" value="1"/>
</dbReference>
<reference evidence="2" key="2">
    <citation type="submission" date="2015-06" db="UniProtKB">
        <authorList>
            <consortium name="EnsemblPlants"/>
        </authorList>
    </citation>
    <scope>IDENTIFICATION</scope>
    <source>
        <strain evidence="2">DM1-3 516 R44</strain>
    </source>
</reference>
<accession>M0ZQD2</accession>
<dbReference type="PANTHER" id="PTHR32108:SF6">
    <property type="entry name" value="GAG-PRO"/>
    <property type="match status" value="1"/>
</dbReference>
<dbReference type="SMART" id="SM00443">
    <property type="entry name" value="G_patch"/>
    <property type="match status" value="1"/>
</dbReference>
<protein>
    <submittedName>
        <fullName evidence="2">Gag-pro</fullName>
    </submittedName>
</protein>
<sequence>MRSEREWRSKEEAAKLDMKEEIRKAMKELHCIPEVADLSYEDLCIHPNLDLPEGFKVPKFDVFGGIGNLLAHLRDYCDQLVGVGRYEALLIFEKNPARIFTPLIESRTKLFERLTTEGYIHPVGPKTVDTSSKFYRPDQRCAYHSNGVGHDTEDCINLKHKIQDLIDQNVVSLQTVAPNVNSNPLPNHGDVTINMIETDDDWCVAKAIVLIAPDELVRVVASLNIRKKKEFVILTPEKMIAIVMLQSGFELGFGLGKHFQGIVEPIQIPAKGAKFGLGYVPTDDETEIKNKSVDQALARPIPHLY</sequence>
<dbReference type="PaxDb" id="4113-PGSC0003DMT400005746"/>
<dbReference type="HOGENOM" id="CLU_913387_0_0_1"/>
<dbReference type="PANTHER" id="PTHR32108">
    <property type="entry name" value="DNA-DIRECTED RNA POLYMERASE SUBUNIT ALPHA"/>
    <property type="match status" value="1"/>
</dbReference>
<dbReference type="Pfam" id="PF01585">
    <property type="entry name" value="G-patch"/>
    <property type="match status" value="1"/>
</dbReference>
<dbReference type="EnsemblPlants" id="PGSC0003DMT400005746">
    <property type="protein sequence ID" value="PGSC0003DMT400005746"/>
    <property type="gene ID" value="PGSC0003DMG400002247"/>
</dbReference>
<evidence type="ECO:0000313" key="3">
    <source>
        <dbReference type="Proteomes" id="UP000011115"/>
    </source>
</evidence>
<dbReference type="Proteomes" id="UP000011115">
    <property type="component" value="Unassembled WGS sequence"/>
</dbReference>
<reference evidence="3" key="1">
    <citation type="journal article" date="2011" name="Nature">
        <title>Genome sequence and analysis of the tuber crop potato.</title>
        <authorList>
            <consortium name="The Potato Genome Sequencing Consortium"/>
        </authorList>
    </citation>
    <scope>NUCLEOTIDE SEQUENCE [LARGE SCALE GENOMIC DNA]</scope>
    <source>
        <strain evidence="3">cv. DM1-3 516 R44</strain>
    </source>
</reference>
<proteinExistence type="predicted"/>
<dbReference type="OMA" id="TEYFREY"/>
<dbReference type="eggNOG" id="ENOG502SEYB">
    <property type="taxonomic scope" value="Eukaryota"/>
</dbReference>
<organism evidence="2 3">
    <name type="scientific">Solanum tuberosum</name>
    <name type="common">Potato</name>
    <dbReference type="NCBI Taxonomy" id="4113"/>
    <lineage>
        <taxon>Eukaryota</taxon>
        <taxon>Viridiplantae</taxon>
        <taxon>Streptophyta</taxon>
        <taxon>Embryophyta</taxon>
        <taxon>Tracheophyta</taxon>
        <taxon>Spermatophyta</taxon>
        <taxon>Magnoliopsida</taxon>
        <taxon>eudicotyledons</taxon>
        <taxon>Gunneridae</taxon>
        <taxon>Pentapetalae</taxon>
        <taxon>asterids</taxon>
        <taxon>lamiids</taxon>
        <taxon>Solanales</taxon>
        <taxon>Solanaceae</taxon>
        <taxon>Solanoideae</taxon>
        <taxon>Solaneae</taxon>
        <taxon>Solanum</taxon>
    </lineage>
</organism>
<feature type="domain" description="G-patch" evidence="1">
    <location>
        <begin position="236"/>
        <end position="282"/>
    </location>
</feature>
<dbReference type="InParanoid" id="M0ZQD2"/>
<evidence type="ECO:0000313" key="2">
    <source>
        <dbReference type="EnsemblPlants" id="PGSC0003DMT400005746"/>
    </source>
</evidence>